<dbReference type="EMBL" id="VIWO01000005">
    <property type="protein sequence ID" value="TWF39875.1"/>
    <property type="molecule type" value="Genomic_DNA"/>
</dbReference>
<evidence type="ECO:0000313" key="1">
    <source>
        <dbReference type="EMBL" id="TWF39875.1"/>
    </source>
</evidence>
<reference evidence="1 2" key="1">
    <citation type="submission" date="2019-06" db="EMBL/GenBank/DDBJ databases">
        <title>Sorghum-associated microbial communities from plants grown in Nebraska, USA.</title>
        <authorList>
            <person name="Schachtman D."/>
        </authorList>
    </citation>
    <scope>NUCLEOTIDE SEQUENCE [LARGE SCALE GENOMIC DNA]</scope>
    <source>
        <strain evidence="1 2">1209</strain>
    </source>
</reference>
<dbReference type="CDD" id="cd07814">
    <property type="entry name" value="SRPBCC_CalC_Aha1-like"/>
    <property type="match status" value="1"/>
</dbReference>
<keyword evidence="2" id="KW-1185">Reference proteome</keyword>
<organism evidence="1 2">
    <name type="scientific">Chitinophaga polysaccharea</name>
    <dbReference type="NCBI Taxonomy" id="1293035"/>
    <lineage>
        <taxon>Bacteria</taxon>
        <taxon>Pseudomonadati</taxon>
        <taxon>Bacteroidota</taxon>
        <taxon>Chitinophagia</taxon>
        <taxon>Chitinophagales</taxon>
        <taxon>Chitinophagaceae</taxon>
        <taxon>Chitinophaga</taxon>
    </lineage>
</organism>
<dbReference type="SUPFAM" id="SSF55961">
    <property type="entry name" value="Bet v1-like"/>
    <property type="match status" value="1"/>
</dbReference>
<evidence type="ECO:0008006" key="3">
    <source>
        <dbReference type="Google" id="ProtNLM"/>
    </source>
</evidence>
<dbReference type="Proteomes" id="UP000320811">
    <property type="component" value="Unassembled WGS sequence"/>
</dbReference>
<sequence length="145" mass="16108">MNNQDFTTTIVVNSTPEAAYQAINNVRGWWLGQIEGPTDQLNDEFSYRNHGIHYSKHRITELLPGKKVAWLTTDSSLEFVEDKNEWTGTSITFDIAGAGNQTEIRFTHHGLVPSCPCFGACSGGWTHFINGSLQSFIDTGKGKPM</sequence>
<dbReference type="Gene3D" id="3.30.530.20">
    <property type="match status" value="1"/>
</dbReference>
<proteinExistence type="predicted"/>
<dbReference type="OrthoDB" id="287565at2"/>
<name>A0A561PP32_9BACT</name>
<protein>
    <recommendedName>
        <fullName evidence="3">Activator of Hsp90 ATPase-like protein</fullName>
    </recommendedName>
</protein>
<gene>
    <name evidence="1" type="ORF">FHW36_105315</name>
</gene>
<dbReference type="AlphaFoldDB" id="A0A561PP32"/>
<dbReference type="RefSeq" id="WP_145671054.1">
    <property type="nucleotide sequence ID" value="NZ_VIWO01000005.1"/>
</dbReference>
<evidence type="ECO:0000313" key="2">
    <source>
        <dbReference type="Proteomes" id="UP000320811"/>
    </source>
</evidence>
<accession>A0A561PP32</accession>
<dbReference type="InterPro" id="IPR023393">
    <property type="entry name" value="START-like_dom_sf"/>
</dbReference>
<comment type="caution">
    <text evidence="1">The sequence shown here is derived from an EMBL/GenBank/DDBJ whole genome shotgun (WGS) entry which is preliminary data.</text>
</comment>